<proteinExistence type="predicted"/>
<protein>
    <submittedName>
        <fullName evidence="1">Uncharacterized protein</fullName>
    </submittedName>
</protein>
<keyword evidence="2" id="KW-1185">Reference proteome</keyword>
<name>A0A9D4NKS5_DREPO</name>
<evidence type="ECO:0000313" key="2">
    <source>
        <dbReference type="Proteomes" id="UP000828390"/>
    </source>
</evidence>
<reference evidence="1" key="2">
    <citation type="submission" date="2020-11" db="EMBL/GenBank/DDBJ databases">
        <authorList>
            <person name="McCartney M.A."/>
            <person name="Auch B."/>
            <person name="Kono T."/>
            <person name="Mallez S."/>
            <person name="Becker A."/>
            <person name="Gohl D.M."/>
            <person name="Silverstein K.A.T."/>
            <person name="Koren S."/>
            <person name="Bechman K.B."/>
            <person name="Herman A."/>
            <person name="Abrahante J.E."/>
            <person name="Garbe J."/>
        </authorList>
    </citation>
    <scope>NUCLEOTIDE SEQUENCE</scope>
    <source>
        <strain evidence="1">Duluth1</strain>
        <tissue evidence="1">Whole animal</tissue>
    </source>
</reference>
<dbReference type="Proteomes" id="UP000828390">
    <property type="component" value="Unassembled WGS sequence"/>
</dbReference>
<evidence type="ECO:0000313" key="1">
    <source>
        <dbReference type="EMBL" id="KAH3895092.1"/>
    </source>
</evidence>
<organism evidence="1 2">
    <name type="scientific">Dreissena polymorpha</name>
    <name type="common">Zebra mussel</name>
    <name type="synonym">Mytilus polymorpha</name>
    <dbReference type="NCBI Taxonomy" id="45954"/>
    <lineage>
        <taxon>Eukaryota</taxon>
        <taxon>Metazoa</taxon>
        <taxon>Spiralia</taxon>
        <taxon>Lophotrochozoa</taxon>
        <taxon>Mollusca</taxon>
        <taxon>Bivalvia</taxon>
        <taxon>Autobranchia</taxon>
        <taxon>Heteroconchia</taxon>
        <taxon>Euheterodonta</taxon>
        <taxon>Imparidentia</taxon>
        <taxon>Neoheterodontei</taxon>
        <taxon>Myida</taxon>
        <taxon>Dreissenoidea</taxon>
        <taxon>Dreissenidae</taxon>
        <taxon>Dreissena</taxon>
    </lineage>
</organism>
<reference evidence="1" key="1">
    <citation type="journal article" date="2019" name="bioRxiv">
        <title>The Genome of the Zebra Mussel, Dreissena polymorpha: A Resource for Invasive Species Research.</title>
        <authorList>
            <person name="McCartney M.A."/>
            <person name="Auch B."/>
            <person name="Kono T."/>
            <person name="Mallez S."/>
            <person name="Zhang Y."/>
            <person name="Obille A."/>
            <person name="Becker A."/>
            <person name="Abrahante J.E."/>
            <person name="Garbe J."/>
            <person name="Badalamenti J.P."/>
            <person name="Herman A."/>
            <person name="Mangelson H."/>
            <person name="Liachko I."/>
            <person name="Sullivan S."/>
            <person name="Sone E.D."/>
            <person name="Koren S."/>
            <person name="Silverstein K.A.T."/>
            <person name="Beckman K.B."/>
            <person name="Gohl D.M."/>
        </authorList>
    </citation>
    <scope>NUCLEOTIDE SEQUENCE</scope>
    <source>
        <strain evidence="1">Duluth1</strain>
        <tissue evidence="1">Whole animal</tissue>
    </source>
</reference>
<dbReference type="EMBL" id="JAIWYP010000001">
    <property type="protein sequence ID" value="KAH3895092.1"/>
    <property type="molecule type" value="Genomic_DNA"/>
</dbReference>
<dbReference type="AlphaFoldDB" id="A0A9D4NKS5"/>
<accession>A0A9D4NKS5</accession>
<sequence length="81" mass="9083">MLMAIRTPFFNKYYNSLKTLSSKTSCISLAPTSSPMLASHSRALMSPTIIAGHGQLVPDELLKWKRFVIIQQIEQALSIFL</sequence>
<comment type="caution">
    <text evidence="1">The sequence shown here is derived from an EMBL/GenBank/DDBJ whole genome shotgun (WGS) entry which is preliminary data.</text>
</comment>
<gene>
    <name evidence="1" type="ORF">DPMN_019252</name>
</gene>